<evidence type="ECO:0000313" key="13">
    <source>
        <dbReference type="EnsemblMetazoa" id="Aqu2.1.31179_001"/>
    </source>
</evidence>
<keyword evidence="7 12" id="KW-0249">Electron transport</keyword>
<dbReference type="EnsemblMetazoa" id="XM_003386775.3">
    <property type="protein sequence ID" value="XP_003386823.1"/>
    <property type="gene ID" value="LOC100638343"/>
</dbReference>
<dbReference type="InterPro" id="IPR036544">
    <property type="entry name" value="QCR7_sf"/>
</dbReference>
<dbReference type="InterPro" id="IPR003197">
    <property type="entry name" value="QCR7"/>
</dbReference>
<name>A0A1X7UUI4_AMPQE</name>
<evidence type="ECO:0000313" key="14">
    <source>
        <dbReference type="Proteomes" id="UP000007879"/>
    </source>
</evidence>
<proteinExistence type="inferred from homology"/>
<evidence type="ECO:0000256" key="5">
    <source>
        <dbReference type="ARBA" id="ARBA00022660"/>
    </source>
</evidence>
<dbReference type="GO" id="GO:0006122">
    <property type="term" value="P:mitochondrial electron transport, ubiquinol to cytochrome c"/>
    <property type="evidence" value="ECO:0007669"/>
    <property type="project" value="InterPro"/>
</dbReference>
<evidence type="ECO:0000256" key="8">
    <source>
        <dbReference type="ARBA" id="ARBA00023128"/>
    </source>
</evidence>
<evidence type="ECO:0000256" key="7">
    <source>
        <dbReference type="ARBA" id="ARBA00022982"/>
    </source>
</evidence>
<keyword evidence="8 12" id="KW-0496">Mitochondrion</keyword>
<dbReference type="Gene3D" id="1.10.1090.10">
    <property type="entry name" value="Cytochrome b-c1 complex subunit 7"/>
    <property type="match status" value="1"/>
</dbReference>
<dbReference type="STRING" id="400682.A0A1X7UUI4"/>
<keyword evidence="6 12" id="KW-0999">Mitochondrion inner membrane</keyword>
<keyword evidence="14" id="KW-1185">Reference proteome</keyword>
<dbReference type="AlphaFoldDB" id="A0A1X7UUI4"/>
<dbReference type="OrthoDB" id="425749at2759"/>
<comment type="function">
    <text evidence="12">Component of the ubiquinol-cytochrome c oxidoreductase, a multisubunit transmembrane complex that is part of the mitochondrial electron transport chain which drives oxidative phosphorylation.</text>
</comment>
<dbReference type="eggNOG" id="KOG3440">
    <property type="taxonomic scope" value="Eukaryota"/>
</dbReference>
<dbReference type="FunFam" id="1.10.1090.10:FF:000001">
    <property type="entry name" value="Cytochrome b-c1 complex subunit 7"/>
    <property type="match status" value="1"/>
</dbReference>
<organism evidence="13">
    <name type="scientific">Amphimedon queenslandica</name>
    <name type="common">Sponge</name>
    <dbReference type="NCBI Taxonomy" id="400682"/>
    <lineage>
        <taxon>Eukaryota</taxon>
        <taxon>Metazoa</taxon>
        <taxon>Porifera</taxon>
        <taxon>Demospongiae</taxon>
        <taxon>Heteroscleromorpha</taxon>
        <taxon>Haplosclerida</taxon>
        <taxon>Niphatidae</taxon>
        <taxon>Amphimedon</taxon>
    </lineage>
</organism>
<dbReference type="EnsemblMetazoa" id="Aqu2.1.31179_001">
    <property type="protein sequence ID" value="Aqu2.1.31179_001"/>
    <property type="gene ID" value="Aqu2.1.31179"/>
</dbReference>
<dbReference type="KEGG" id="aqu:100638343"/>
<comment type="subcellular location">
    <subcellularLocation>
        <location evidence="1">Mitochondrion inner membrane</location>
        <topology evidence="1">Peripheral membrane protein</topology>
        <orientation evidence="1">Matrix side</orientation>
    </subcellularLocation>
</comment>
<evidence type="ECO:0000256" key="11">
    <source>
        <dbReference type="ARBA" id="ARBA00046393"/>
    </source>
</evidence>
<dbReference type="Pfam" id="PF02271">
    <property type="entry name" value="UCR_14kD"/>
    <property type="match status" value="1"/>
</dbReference>
<dbReference type="OMA" id="PLAQWYT"/>
<evidence type="ECO:0000256" key="4">
    <source>
        <dbReference type="ARBA" id="ARBA00022448"/>
    </source>
</evidence>
<comment type="similarity">
    <text evidence="2 12">Belongs to the UQCRB/QCR7 family.</text>
</comment>
<comment type="subunit">
    <text evidence="10">Component of the ubiquinol-cytochrome c oxidoreductase (cytochrome b-c1 complex, complex III, CIII), a multisubunit enzyme composed of 3 respiratory subunits cytochrome b, cytochrome c1 and Rieske protein, 2 core protein subunits, and additional low-molecular weight protein subunits. The complex exists as an obligatory dimer and forms supercomplexes (SCs) in the inner mitochondrial membrane with cytochrome c oxidase (complex IV, CIV).</text>
</comment>
<keyword evidence="5 12" id="KW-0679">Respiratory chain</keyword>
<dbReference type="Proteomes" id="UP000007879">
    <property type="component" value="Unassembled WGS sequence"/>
</dbReference>
<evidence type="ECO:0000256" key="1">
    <source>
        <dbReference type="ARBA" id="ARBA00004443"/>
    </source>
</evidence>
<comment type="subunit">
    <text evidence="11">Component of the ubiquinol-cytochrome c oxidoreductase (cytochrome b-c1 complex, complex III, CIII), a multisubunit enzyme composed of 11 subunits. The complex is composed of 3 respiratory subunits cytochrome b, cytochrome c1 and Rieske protein UQCRFS1, 2 core protein subunits UQCRC1/QCR1 and UQCRC2/QCR2, and 6 low-molecular weight protein subunits UQCRH/QCR6, UQCRB/QCR7, UQCRQ/QCR8, UQCR10/QCR9, UQCR11/QCR10 and subunit 9, the cleavage product of Rieske protein UQCRFS1. The complex exists as an obligatory dimer and forms supercomplexes (SCs) in the inner mitochondrial membrane with NADH-ubiquinone oxidoreductase (complex I, CI) and cytochrome c oxidase (complex IV, CIV), resulting in different assemblies (supercomplex SCI(1)III(2)IV(1) and megacomplex MCI(2)III(2)IV(2)).</text>
</comment>
<dbReference type="PANTHER" id="PTHR12022:SF0">
    <property type="entry name" value="CYTOCHROME B-C1 COMPLEX SUBUNIT 7"/>
    <property type="match status" value="1"/>
</dbReference>
<evidence type="ECO:0000256" key="2">
    <source>
        <dbReference type="ARBA" id="ARBA00008554"/>
    </source>
</evidence>
<dbReference type="InParanoid" id="A0A1X7UUI4"/>
<dbReference type="SUPFAM" id="SSF81524">
    <property type="entry name" value="14 kDa protein of cytochrome bc1 complex (Ubiquinol-cytochrome c reductase)"/>
    <property type="match status" value="1"/>
</dbReference>
<sequence>MAASSKLPVGLGTRLLNAMSTWYRNNSGYRRLGLFRDDLVDAEYNENVKEAVRRLPEDVMNLRQFRIKRALDLSMKHSILPRDQWTKPEEDVQYLTPLIEQVTKEFLERKAWERR</sequence>
<reference evidence="14" key="1">
    <citation type="journal article" date="2010" name="Nature">
        <title>The Amphimedon queenslandica genome and the evolution of animal complexity.</title>
        <authorList>
            <person name="Srivastava M."/>
            <person name="Simakov O."/>
            <person name="Chapman J."/>
            <person name="Fahey B."/>
            <person name="Gauthier M.E."/>
            <person name="Mitros T."/>
            <person name="Richards G.S."/>
            <person name="Conaco C."/>
            <person name="Dacre M."/>
            <person name="Hellsten U."/>
            <person name="Larroux C."/>
            <person name="Putnam N.H."/>
            <person name="Stanke M."/>
            <person name="Adamska M."/>
            <person name="Darling A."/>
            <person name="Degnan S.M."/>
            <person name="Oakley T.H."/>
            <person name="Plachetzki D.C."/>
            <person name="Zhai Y."/>
            <person name="Adamski M."/>
            <person name="Calcino A."/>
            <person name="Cummins S.F."/>
            <person name="Goodstein D.M."/>
            <person name="Harris C."/>
            <person name="Jackson D.J."/>
            <person name="Leys S.P."/>
            <person name="Shu S."/>
            <person name="Woodcroft B.J."/>
            <person name="Vervoort M."/>
            <person name="Kosik K.S."/>
            <person name="Manning G."/>
            <person name="Degnan B.M."/>
            <person name="Rokhsar D.S."/>
        </authorList>
    </citation>
    <scope>NUCLEOTIDE SEQUENCE [LARGE SCALE GENOMIC DNA]</scope>
</reference>
<gene>
    <name evidence="13" type="primary">100638343</name>
</gene>
<dbReference type="GO" id="GO:0005743">
    <property type="term" value="C:mitochondrial inner membrane"/>
    <property type="evidence" value="ECO:0007669"/>
    <property type="project" value="UniProtKB-SubCell"/>
</dbReference>
<evidence type="ECO:0000256" key="10">
    <source>
        <dbReference type="ARBA" id="ARBA00038521"/>
    </source>
</evidence>
<accession>A0A1X7UUI4</accession>
<evidence type="ECO:0000256" key="9">
    <source>
        <dbReference type="ARBA" id="ARBA00023136"/>
    </source>
</evidence>
<evidence type="ECO:0000256" key="12">
    <source>
        <dbReference type="PIRNR" id="PIRNR000022"/>
    </source>
</evidence>
<evidence type="ECO:0000256" key="3">
    <source>
        <dbReference type="ARBA" id="ARBA00016323"/>
    </source>
</evidence>
<evidence type="ECO:0000256" key="6">
    <source>
        <dbReference type="ARBA" id="ARBA00022792"/>
    </source>
</evidence>
<dbReference type="PIRSF" id="PIRSF000022">
    <property type="entry name" value="Bc1_14K"/>
    <property type="match status" value="1"/>
</dbReference>
<reference evidence="13" key="2">
    <citation type="submission" date="2017-05" db="UniProtKB">
        <authorList>
            <consortium name="EnsemblMetazoa"/>
        </authorList>
    </citation>
    <scope>IDENTIFICATION</scope>
</reference>
<dbReference type="PANTHER" id="PTHR12022">
    <property type="entry name" value="UBIQUINOL-CYTOCHROME C REDUCTASE COMPLEX 14 KD PROTEIN"/>
    <property type="match status" value="1"/>
</dbReference>
<dbReference type="GO" id="GO:0045275">
    <property type="term" value="C:respiratory chain complex III"/>
    <property type="evidence" value="ECO:0007669"/>
    <property type="project" value="InterPro"/>
</dbReference>
<protein>
    <recommendedName>
        <fullName evidence="3 12">Cytochrome b-c1 complex subunit 7</fullName>
    </recommendedName>
</protein>
<keyword evidence="4 12" id="KW-0813">Transport</keyword>
<keyword evidence="9 12" id="KW-0472">Membrane</keyword>